<evidence type="ECO:0000313" key="2">
    <source>
        <dbReference type="Proteomes" id="UP000290289"/>
    </source>
</evidence>
<sequence>MSTCESFRRAGFQRGNVKRLLTSISGTPKVSAPMNIVV</sequence>
<protein>
    <submittedName>
        <fullName evidence="1">Uncharacterized protein</fullName>
    </submittedName>
</protein>
<name>A0A498JZP0_MALDO</name>
<gene>
    <name evidence="1" type="ORF">DVH24_010976</name>
</gene>
<dbReference type="AlphaFoldDB" id="A0A498JZP0"/>
<accession>A0A498JZP0</accession>
<keyword evidence="2" id="KW-1185">Reference proteome</keyword>
<dbReference type="EMBL" id="RDQH01000331">
    <property type="protein sequence ID" value="RXH98651.1"/>
    <property type="molecule type" value="Genomic_DNA"/>
</dbReference>
<comment type="caution">
    <text evidence="1">The sequence shown here is derived from an EMBL/GenBank/DDBJ whole genome shotgun (WGS) entry which is preliminary data.</text>
</comment>
<proteinExistence type="predicted"/>
<evidence type="ECO:0000313" key="1">
    <source>
        <dbReference type="EMBL" id="RXH98651.1"/>
    </source>
</evidence>
<organism evidence="1 2">
    <name type="scientific">Malus domestica</name>
    <name type="common">Apple</name>
    <name type="synonym">Pyrus malus</name>
    <dbReference type="NCBI Taxonomy" id="3750"/>
    <lineage>
        <taxon>Eukaryota</taxon>
        <taxon>Viridiplantae</taxon>
        <taxon>Streptophyta</taxon>
        <taxon>Embryophyta</taxon>
        <taxon>Tracheophyta</taxon>
        <taxon>Spermatophyta</taxon>
        <taxon>Magnoliopsida</taxon>
        <taxon>eudicotyledons</taxon>
        <taxon>Gunneridae</taxon>
        <taxon>Pentapetalae</taxon>
        <taxon>rosids</taxon>
        <taxon>fabids</taxon>
        <taxon>Rosales</taxon>
        <taxon>Rosaceae</taxon>
        <taxon>Amygdaloideae</taxon>
        <taxon>Maleae</taxon>
        <taxon>Malus</taxon>
    </lineage>
</organism>
<dbReference type="Proteomes" id="UP000290289">
    <property type="component" value="Chromosome 5"/>
</dbReference>
<reference evidence="1 2" key="1">
    <citation type="submission" date="2018-10" db="EMBL/GenBank/DDBJ databases">
        <title>A high-quality apple genome assembly.</title>
        <authorList>
            <person name="Hu J."/>
        </authorList>
    </citation>
    <scope>NUCLEOTIDE SEQUENCE [LARGE SCALE GENOMIC DNA]</scope>
    <source>
        <strain evidence="2">cv. HFTH1</strain>
        <tissue evidence="1">Young leaf</tissue>
    </source>
</reference>